<sequence length="314" mass="34525">MLLAKTIVATGASSGMGFELLKHLLTTPPSPTTPSYRIIMGARDVPRTLAAFDTIHYDTARHSVTVLPLELFDLAGTRAFARESLKRLDGDGGVNGEGGRVDYLLLNAALGEPNRREKAGPWGWGEGAVVNHLSQHYLLHLFRDKLVESKSRVIIVSSGAVRFVGQTESLERDLRADTVIDLYTTYCQTKFVQLVSAHWWRRELAGKATVVAVSPGFIPGTNLVKKSGLFSEDMPGAQSIAEGAQSILRAFTRDDFPADPEQILLTSWGQWWPKEVYGLTLDRALQEKWSPSKEAIEKEAGLSDWAEAPIPQAI</sequence>
<protein>
    <submittedName>
        <fullName evidence="1">Uncharacterized protein</fullName>
    </submittedName>
</protein>
<evidence type="ECO:0000313" key="2">
    <source>
        <dbReference type="Proteomes" id="UP000724584"/>
    </source>
</evidence>
<accession>A0ACB7NWI6</accession>
<organism evidence="1 2">
    <name type="scientific">Chaetomium tenue</name>
    <dbReference type="NCBI Taxonomy" id="1854479"/>
    <lineage>
        <taxon>Eukaryota</taxon>
        <taxon>Fungi</taxon>
        <taxon>Dikarya</taxon>
        <taxon>Ascomycota</taxon>
        <taxon>Pezizomycotina</taxon>
        <taxon>Sordariomycetes</taxon>
        <taxon>Sordariomycetidae</taxon>
        <taxon>Sordariales</taxon>
        <taxon>Chaetomiaceae</taxon>
        <taxon>Chaetomium</taxon>
    </lineage>
</organism>
<evidence type="ECO:0000313" key="1">
    <source>
        <dbReference type="EMBL" id="KAH6617139.1"/>
    </source>
</evidence>
<dbReference type="Proteomes" id="UP000724584">
    <property type="component" value="Unassembled WGS sequence"/>
</dbReference>
<name>A0ACB7NWI6_9PEZI</name>
<comment type="caution">
    <text evidence="1">The sequence shown here is derived from an EMBL/GenBank/DDBJ whole genome shotgun (WGS) entry which is preliminary data.</text>
</comment>
<reference evidence="1 2" key="1">
    <citation type="journal article" date="2021" name="Nat. Commun.">
        <title>Genetic determinants of endophytism in the Arabidopsis root mycobiome.</title>
        <authorList>
            <person name="Mesny F."/>
            <person name="Miyauchi S."/>
            <person name="Thiergart T."/>
            <person name="Pickel B."/>
            <person name="Atanasova L."/>
            <person name="Karlsson M."/>
            <person name="Huettel B."/>
            <person name="Barry K.W."/>
            <person name="Haridas S."/>
            <person name="Chen C."/>
            <person name="Bauer D."/>
            <person name="Andreopoulos W."/>
            <person name="Pangilinan J."/>
            <person name="LaButti K."/>
            <person name="Riley R."/>
            <person name="Lipzen A."/>
            <person name="Clum A."/>
            <person name="Drula E."/>
            <person name="Henrissat B."/>
            <person name="Kohler A."/>
            <person name="Grigoriev I.V."/>
            <person name="Martin F.M."/>
            <person name="Hacquard S."/>
        </authorList>
    </citation>
    <scope>NUCLEOTIDE SEQUENCE [LARGE SCALE GENOMIC DNA]</scope>
    <source>
        <strain evidence="1 2">MPI-SDFR-AT-0079</strain>
    </source>
</reference>
<keyword evidence="2" id="KW-1185">Reference proteome</keyword>
<proteinExistence type="predicted"/>
<gene>
    <name evidence="1" type="ORF">F5144DRAFT_384554</name>
</gene>
<dbReference type="EMBL" id="JAGIZQ010000007">
    <property type="protein sequence ID" value="KAH6617139.1"/>
    <property type="molecule type" value="Genomic_DNA"/>
</dbReference>